<dbReference type="KEGG" id="vg:77936824"/>
<proteinExistence type="predicted"/>
<keyword evidence="3" id="KW-1185">Reference proteome</keyword>
<reference evidence="2 3" key="1">
    <citation type="submission" date="2019-06" db="EMBL/GenBank/DDBJ databases">
        <title>A distant relative of Phikzvirus genus phages from a therapeutic phage collection.</title>
        <authorList>
            <person name="Hejnowicz M.S."/>
            <person name="Dabrowski K."/>
            <person name="Gawor J."/>
            <person name="Weber-Dabrowska B."/>
            <person name="Gromadka R."/>
            <person name="Lobocka M.B."/>
        </authorList>
    </citation>
    <scope>NUCLEOTIDE SEQUENCE [LARGE SCALE GENOMIC DNA]</scope>
</reference>
<feature type="transmembrane region" description="Helical" evidence="1">
    <location>
        <begin position="12"/>
        <end position="32"/>
    </location>
</feature>
<sequence>MNTSPAALPFPNLMFLLLVIVIAIPVVAYIYLPYAALAISTGVLAACTCVLGIGNALVDPNACDTPKHWREYRYYLIAGFGFFTVAMFAAANLKYAFKFI</sequence>
<organism evidence="2 3">
    <name type="scientific">Pseudomonas phage vB_PaeM_PS119XW</name>
    <dbReference type="NCBI Taxonomy" id="2601632"/>
    <lineage>
        <taxon>Viruses</taxon>
        <taxon>Duplodnaviria</taxon>
        <taxon>Heunggongvirae</taxon>
        <taxon>Uroviricota</taxon>
        <taxon>Caudoviricetes</taxon>
        <taxon>Chimalliviridae</taxon>
        <taxon>Pawinskivirus</taxon>
        <taxon>Pawinskivirus PS119XW</taxon>
    </lineage>
</organism>
<dbReference type="Proteomes" id="UP000322144">
    <property type="component" value="Segment"/>
</dbReference>
<dbReference type="RefSeq" id="YP_010660814.1">
    <property type="nucleotide sequence ID" value="NC_070882.1"/>
</dbReference>
<protein>
    <submittedName>
        <fullName evidence="2">Uncharacterized protein</fullName>
    </submittedName>
</protein>
<feature type="transmembrane region" description="Helical" evidence="1">
    <location>
        <begin position="37"/>
        <end position="54"/>
    </location>
</feature>
<keyword evidence="1" id="KW-0812">Transmembrane</keyword>
<evidence type="ECO:0000313" key="3">
    <source>
        <dbReference type="Proteomes" id="UP000322144"/>
    </source>
</evidence>
<evidence type="ECO:0000256" key="1">
    <source>
        <dbReference type="SAM" id="Phobius"/>
    </source>
</evidence>
<dbReference type="GeneID" id="77936824"/>
<keyword evidence="1" id="KW-0472">Membrane</keyword>
<name>A0A5C1K8E8_9CAUD</name>
<accession>A0A5C1K8E8</accession>
<dbReference type="EMBL" id="MN103543">
    <property type="protein sequence ID" value="QEM41803.1"/>
    <property type="molecule type" value="Genomic_DNA"/>
</dbReference>
<feature type="transmembrane region" description="Helical" evidence="1">
    <location>
        <begin position="74"/>
        <end position="97"/>
    </location>
</feature>
<keyword evidence="1" id="KW-1133">Transmembrane helix</keyword>
<evidence type="ECO:0000313" key="2">
    <source>
        <dbReference type="EMBL" id="QEM41803.1"/>
    </source>
</evidence>